<gene>
    <name evidence="2" type="ORF">GCM10010421_06210</name>
</gene>
<proteinExistence type="predicted"/>
<evidence type="ECO:0000256" key="1">
    <source>
        <dbReference type="SAM" id="MobiDB-lite"/>
    </source>
</evidence>
<evidence type="ECO:0000313" key="3">
    <source>
        <dbReference type="Proteomes" id="UP001500460"/>
    </source>
</evidence>
<name>A0ABN3J7G5_9ACTN</name>
<feature type="compositionally biased region" description="Basic and acidic residues" evidence="1">
    <location>
        <begin position="49"/>
        <end position="61"/>
    </location>
</feature>
<feature type="region of interest" description="Disordered" evidence="1">
    <location>
        <begin position="1"/>
        <end position="86"/>
    </location>
</feature>
<keyword evidence="3" id="KW-1185">Reference proteome</keyword>
<evidence type="ECO:0008006" key="4">
    <source>
        <dbReference type="Google" id="ProtNLM"/>
    </source>
</evidence>
<feature type="compositionally biased region" description="Gly residues" evidence="1">
    <location>
        <begin position="39"/>
        <end position="48"/>
    </location>
</feature>
<evidence type="ECO:0000313" key="2">
    <source>
        <dbReference type="EMBL" id="GAA2422868.1"/>
    </source>
</evidence>
<dbReference type="Proteomes" id="UP001500460">
    <property type="component" value="Unassembled WGS sequence"/>
</dbReference>
<organism evidence="2 3">
    <name type="scientific">Streptomyces glaucus</name>
    <dbReference type="NCBI Taxonomy" id="284029"/>
    <lineage>
        <taxon>Bacteria</taxon>
        <taxon>Bacillati</taxon>
        <taxon>Actinomycetota</taxon>
        <taxon>Actinomycetes</taxon>
        <taxon>Kitasatosporales</taxon>
        <taxon>Streptomycetaceae</taxon>
        <taxon>Streptomyces</taxon>
    </lineage>
</organism>
<accession>A0ABN3J7G5</accession>
<dbReference type="EMBL" id="BAAATK010000003">
    <property type="protein sequence ID" value="GAA2422868.1"/>
    <property type="molecule type" value="Genomic_DNA"/>
</dbReference>
<comment type="caution">
    <text evidence="2">The sequence shown here is derived from an EMBL/GenBank/DDBJ whole genome shotgun (WGS) entry which is preliminary data.</text>
</comment>
<reference evidence="2 3" key="1">
    <citation type="journal article" date="2019" name="Int. J. Syst. Evol. Microbiol.">
        <title>The Global Catalogue of Microorganisms (GCM) 10K type strain sequencing project: providing services to taxonomists for standard genome sequencing and annotation.</title>
        <authorList>
            <consortium name="The Broad Institute Genomics Platform"/>
            <consortium name="The Broad Institute Genome Sequencing Center for Infectious Disease"/>
            <person name="Wu L."/>
            <person name="Ma J."/>
        </authorList>
    </citation>
    <scope>NUCLEOTIDE SEQUENCE [LARGE SCALE GENOMIC DNA]</scope>
    <source>
        <strain evidence="2 3">JCM 6922</strain>
    </source>
</reference>
<protein>
    <recommendedName>
        <fullName evidence="4">Secreted protein</fullName>
    </recommendedName>
</protein>
<sequence>MAARPVGRAASAVAGTRGGRAPEGYGERAGRPGVRMVEGGPGGTGLDPGRGRSADRRRTDGCRAAAARGPRGEAVRPPPRGGLSSR</sequence>